<evidence type="ECO:0000313" key="3">
    <source>
        <dbReference type="Proteomes" id="UP000546126"/>
    </source>
</evidence>
<comment type="caution">
    <text evidence="2">The sequence shown here is derived from an EMBL/GenBank/DDBJ whole genome shotgun (WGS) entry which is preliminary data.</text>
</comment>
<evidence type="ECO:0000313" key="2">
    <source>
        <dbReference type="EMBL" id="NUW41358.1"/>
    </source>
</evidence>
<name>A0A7Y6MAL9_9ACTN</name>
<keyword evidence="3" id="KW-1185">Reference proteome</keyword>
<dbReference type="Proteomes" id="UP000546126">
    <property type="component" value="Unassembled WGS sequence"/>
</dbReference>
<evidence type="ECO:0000256" key="1">
    <source>
        <dbReference type="SAM" id="Phobius"/>
    </source>
</evidence>
<protein>
    <recommendedName>
        <fullName evidence="4">DUF1440 domain-containing protein</fullName>
    </recommendedName>
</protein>
<dbReference type="Pfam" id="PF20587">
    <property type="entry name" value="DUF6789"/>
    <property type="match status" value="1"/>
</dbReference>
<gene>
    <name evidence="2" type="ORF">HT134_14590</name>
</gene>
<keyword evidence="1" id="KW-1133">Transmembrane helix</keyword>
<keyword evidence="1" id="KW-0812">Transmembrane</keyword>
<accession>A0A7Y6MAL9</accession>
<organism evidence="2 3">
    <name type="scientific">Nonomuraea rhodomycinica</name>
    <dbReference type="NCBI Taxonomy" id="1712872"/>
    <lineage>
        <taxon>Bacteria</taxon>
        <taxon>Bacillati</taxon>
        <taxon>Actinomycetota</taxon>
        <taxon>Actinomycetes</taxon>
        <taxon>Streptosporangiales</taxon>
        <taxon>Streptosporangiaceae</taxon>
        <taxon>Nonomuraea</taxon>
    </lineage>
</organism>
<dbReference type="InterPro" id="IPR046739">
    <property type="entry name" value="DUF6789"/>
</dbReference>
<keyword evidence="1" id="KW-0472">Membrane</keyword>
<feature type="transmembrane region" description="Helical" evidence="1">
    <location>
        <begin position="85"/>
        <end position="103"/>
    </location>
</feature>
<feature type="transmembrane region" description="Helical" evidence="1">
    <location>
        <begin position="58"/>
        <end position="78"/>
    </location>
</feature>
<dbReference type="EMBL" id="JABWGO010000002">
    <property type="protein sequence ID" value="NUW41358.1"/>
    <property type="molecule type" value="Genomic_DNA"/>
</dbReference>
<dbReference type="AlphaFoldDB" id="A0A7Y6MAL9"/>
<reference evidence="2 3" key="1">
    <citation type="submission" date="2020-06" db="EMBL/GenBank/DDBJ databases">
        <authorList>
            <person name="Chanama M."/>
        </authorList>
    </citation>
    <scope>NUCLEOTIDE SEQUENCE [LARGE SCALE GENOMIC DNA]</scope>
    <source>
        <strain evidence="2 3">TBRC6557</strain>
    </source>
</reference>
<sequence>MLRHLVNGAVGGALATAAMSTVMVAGQRAGLMRDQPPKRIVRAILPGHPRKPKPGEGVLGTAAHFAFGIGSGALFGVLTRGRGRVPLGVLYGLAIWYGSYAGWVPKLTTMPPAHRDRPGRQAVMAAGHVVYGLALANALTRLGRRAAEAA</sequence>
<evidence type="ECO:0008006" key="4">
    <source>
        <dbReference type="Google" id="ProtNLM"/>
    </source>
</evidence>
<feature type="transmembrane region" description="Helical" evidence="1">
    <location>
        <begin position="123"/>
        <end position="140"/>
    </location>
</feature>
<dbReference type="RefSeq" id="WP_175600866.1">
    <property type="nucleotide sequence ID" value="NZ_JABWGO010000002.1"/>
</dbReference>
<proteinExistence type="predicted"/>